<dbReference type="GO" id="GO:0005794">
    <property type="term" value="C:Golgi apparatus"/>
    <property type="evidence" value="ECO:0007669"/>
    <property type="project" value="TreeGrafter"/>
</dbReference>
<evidence type="ECO:0000313" key="4">
    <source>
        <dbReference type="EMBL" id="KAG8229517.1"/>
    </source>
</evidence>
<feature type="coiled-coil region" evidence="1">
    <location>
        <begin position="1273"/>
        <end position="1424"/>
    </location>
</feature>
<dbReference type="Gene3D" id="1.10.220.60">
    <property type="entry name" value="GRIP domain"/>
    <property type="match status" value="1"/>
</dbReference>
<evidence type="ECO:0000259" key="3">
    <source>
        <dbReference type="PROSITE" id="PS50913"/>
    </source>
</evidence>
<feature type="compositionally biased region" description="Basic and acidic residues" evidence="2">
    <location>
        <begin position="65"/>
        <end position="79"/>
    </location>
</feature>
<dbReference type="EMBL" id="KZ308433">
    <property type="protein sequence ID" value="KAG8229517.1"/>
    <property type="molecule type" value="Genomic_DNA"/>
</dbReference>
<dbReference type="PANTHER" id="PTHR19327:SF0">
    <property type="entry name" value="GOLGIN SUBFAMILY A MEMBER 4"/>
    <property type="match status" value="1"/>
</dbReference>
<gene>
    <name evidence="4" type="ORF">J437_LFUL004923</name>
</gene>
<sequence length="1524" mass="176041">MFKKLKDKIAEEVKISPLKLQTSVQQLAQAMVSPSTSISSMQETASNDNFSIAEESEVSETPRNSPDKENSAFHRVDLHEDTVVMSPKYPAAPRSRRSSASSMMSDASSLFPLYESPSNAYHFQSDLESTSEIDEIGGSTSHLQGISKEQLLTAYRKTQSRYHKYKGRYVDLARHFRELERQNGKIKVVLTETQDRALRKIAELKEQCMLEQKAKAHLEEALRNDLEEKDHLINTLETKVKLLKGVDASEKRGLNLSGILEKPLIHLDNNAIRRIASLESQLLQQQQSLKEQSEELQQLKVKKEKVNDALVAQESENKKLKKELETQRKREEEAALSLAENKMQVHRELEAREEESKNLKALVAQLQEDLRILSRRKAIGNGEPIAASSESISSSVFEEAVSGDDNLPSQPVSELNQLKEVLRKKYKEVESLVEENGRLRASLIMANSENGSMEKKISYGENLIQPELEITSSEAKSKKRSTEETNLVDIHCAEELPLKNAIGHVVPSETSVLNQKSVDLLLGSQTLSEVEMERQILDAKSELEKVNTEWECKHNQLKEELSKLLSEKMDVLRMLSTLEVPPEFIDSHDVSLKKEESLLQSTISLLKERRRWKKEEERFIIRLKDLDNECCILKGMLEKAENEKYQLKADIEKSTDEVTLLRGEVKGFKELTNRLTIEKETLKDQIQEVGAKFEKLKMEAEDFQVCMKNVESELSSKLSASSSALQEKEMELLQVKAELKEAISLGANQANKMEQELLDKCHRLEKELTEEKETRSHLEQLVKALQMEISNDYLTALNDGKSLLHESFEHLKKLEKEKDKLKAEYEALLLRDKDADKVISELRQLYEKQLKESEEYRQLTLKEMENLIHERDEIKKLHVETQKKAISALSELDAMMLKKQEAENRANKVQNELKAMRELEEKAKVEAEEAVHEQAAMRRSWEMQRDQIESMSREIEELKKAEDGLIRVLKEVREELKNKDNEIANLVEESLKEKSVSLINEEKMKNEVCGLKKLIEQHTILEEQIKKEMEKVREASNEWKIKSDVNEKELDVIRDERKVLQRKLEEQENSQLKSIEAIKRLTDELSASVESKRRLQLELEAAVEEVKTTKRLLDENQRKVEILGSKNENLSTLERGLKEKLEIMENEKSLLLSQKKEDEEVLCQIKEERDQCKSQAEKLGKELEKLEIDLNELKKNQEEIENERGKEKVEEGMNRKNLEEQILEISRREEELQKELYHYRIQDSKQVESIKDEGSSVRKKDDILETEGEIEAIRKLEAERDEVIKNLEEAKGNVRMLEEKIMYLENMFEAEREEHMNAVQLLKEELNARNESHRVSENESDAEEELVRISDVKTELEENLAEVKLPPEKKNELEAKRMEQEVAYARRELMEEIKGLREQLIAKRDAYDQLLEKHNSMVNSLEETSRVAVAAVESGTGSISEILELRHLLSLGRKGARDFEKSTLEDATELEYLRNILYEYMMGKEPMVLARVIAAVVKFDDEQTKKVLTKEEQKQTLLGQLGLT</sequence>
<dbReference type="Pfam" id="PF01465">
    <property type="entry name" value="GRIP"/>
    <property type="match status" value="1"/>
</dbReference>
<feature type="coiled-coil region" evidence="1">
    <location>
        <begin position="529"/>
        <end position="574"/>
    </location>
</feature>
<dbReference type="SMART" id="SM00755">
    <property type="entry name" value="Grip"/>
    <property type="match status" value="1"/>
</dbReference>
<evidence type="ECO:0000256" key="1">
    <source>
        <dbReference type="SAM" id="Coils"/>
    </source>
</evidence>
<name>A0A8K0K709_LADFU</name>
<dbReference type="GO" id="GO:0031267">
    <property type="term" value="F:small GTPase binding"/>
    <property type="evidence" value="ECO:0007669"/>
    <property type="project" value="TreeGrafter"/>
</dbReference>
<dbReference type="PROSITE" id="PS50913">
    <property type="entry name" value="GRIP"/>
    <property type="match status" value="1"/>
</dbReference>
<reference evidence="4" key="1">
    <citation type="submission" date="2013-04" db="EMBL/GenBank/DDBJ databases">
        <authorList>
            <person name="Qu J."/>
            <person name="Murali S.C."/>
            <person name="Bandaranaike D."/>
            <person name="Bellair M."/>
            <person name="Blankenburg K."/>
            <person name="Chao H."/>
            <person name="Dinh H."/>
            <person name="Doddapaneni H."/>
            <person name="Downs B."/>
            <person name="Dugan-Rocha S."/>
            <person name="Elkadiri S."/>
            <person name="Gnanaolivu R.D."/>
            <person name="Hernandez B."/>
            <person name="Javaid M."/>
            <person name="Jayaseelan J.C."/>
            <person name="Lee S."/>
            <person name="Li M."/>
            <person name="Ming W."/>
            <person name="Munidasa M."/>
            <person name="Muniz J."/>
            <person name="Nguyen L."/>
            <person name="Ongeri F."/>
            <person name="Osuji N."/>
            <person name="Pu L.-L."/>
            <person name="Puazo M."/>
            <person name="Qu C."/>
            <person name="Quiroz J."/>
            <person name="Raj R."/>
            <person name="Weissenberger G."/>
            <person name="Xin Y."/>
            <person name="Zou X."/>
            <person name="Han Y."/>
            <person name="Richards S."/>
            <person name="Worley K."/>
            <person name="Muzny D."/>
            <person name="Gibbs R."/>
        </authorList>
    </citation>
    <scope>NUCLEOTIDE SEQUENCE</scope>
    <source>
        <strain evidence="4">Sampled in the wild</strain>
    </source>
</reference>
<dbReference type="SUPFAM" id="SSF101283">
    <property type="entry name" value="GRIP domain"/>
    <property type="match status" value="1"/>
</dbReference>
<proteinExistence type="predicted"/>
<feature type="coiled-coil region" evidence="1">
    <location>
        <begin position="275"/>
        <end position="376"/>
    </location>
</feature>
<feature type="coiled-coil region" evidence="1">
    <location>
        <begin position="187"/>
        <end position="239"/>
    </location>
</feature>
<comment type="caution">
    <text evidence="4">The sequence shown here is derived from an EMBL/GenBank/DDBJ whole genome shotgun (WGS) entry which is preliminary data.</text>
</comment>
<dbReference type="PANTHER" id="PTHR19327">
    <property type="entry name" value="GOLGIN"/>
    <property type="match status" value="1"/>
</dbReference>
<keyword evidence="1" id="KW-0175">Coiled coil</keyword>
<accession>A0A8K0K709</accession>
<reference evidence="4" key="2">
    <citation type="submission" date="2017-10" db="EMBL/GenBank/DDBJ databases">
        <title>Ladona fulva Genome sequencing and assembly.</title>
        <authorList>
            <person name="Murali S."/>
            <person name="Richards S."/>
            <person name="Bandaranaike D."/>
            <person name="Bellair M."/>
            <person name="Blankenburg K."/>
            <person name="Chao H."/>
            <person name="Dinh H."/>
            <person name="Doddapaneni H."/>
            <person name="Dugan-Rocha S."/>
            <person name="Elkadiri S."/>
            <person name="Gnanaolivu R."/>
            <person name="Hernandez B."/>
            <person name="Skinner E."/>
            <person name="Javaid M."/>
            <person name="Lee S."/>
            <person name="Li M."/>
            <person name="Ming W."/>
            <person name="Munidasa M."/>
            <person name="Muniz J."/>
            <person name="Nguyen L."/>
            <person name="Hughes D."/>
            <person name="Osuji N."/>
            <person name="Pu L.-L."/>
            <person name="Puazo M."/>
            <person name="Qu C."/>
            <person name="Quiroz J."/>
            <person name="Raj R."/>
            <person name="Weissenberger G."/>
            <person name="Xin Y."/>
            <person name="Zou X."/>
            <person name="Han Y."/>
            <person name="Worley K."/>
            <person name="Muzny D."/>
            <person name="Gibbs R."/>
        </authorList>
    </citation>
    <scope>NUCLEOTIDE SEQUENCE</scope>
    <source>
        <strain evidence="4">Sampled in the wild</strain>
    </source>
</reference>
<dbReference type="InterPro" id="IPR000237">
    <property type="entry name" value="GRIP_dom"/>
</dbReference>
<dbReference type="Proteomes" id="UP000792457">
    <property type="component" value="Unassembled WGS sequence"/>
</dbReference>
<organism evidence="4 5">
    <name type="scientific">Ladona fulva</name>
    <name type="common">Scarce chaser dragonfly</name>
    <name type="synonym">Libellula fulva</name>
    <dbReference type="NCBI Taxonomy" id="123851"/>
    <lineage>
        <taxon>Eukaryota</taxon>
        <taxon>Metazoa</taxon>
        <taxon>Ecdysozoa</taxon>
        <taxon>Arthropoda</taxon>
        <taxon>Hexapoda</taxon>
        <taxon>Insecta</taxon>
        <taxon>Pterygota</taxon>
        <taxon>Palaeoptera</taxon>
        <taxon>Odonata</taxon>
        <taxon>Epiprocta</taxon>
        <taxon>Anisoptera</taxon>
        <taxon>Libelluloidea</taxon>
        <taxon>Libellulidae</taxon>
        <taxon>Ladona</taxon>
    </lineage>
</organism>
<feature type="domain" description="GRIP" evidence="3">
    <location>
        <begin position="1463"/>
        <end position="1510"/>
    </location>
</feature>
<dbReference type="OrthoDB" id="8197877at2759"/>
<evidence type="ECO:0000256" key="2">
    <source>
        <dbReference type="SAM" id="MobiDB-lite"/>
    </source>
</evidence>
<evidence type="ECO:0000313" key="5">
    <source>
        <dbReference type="Proteomes" id="UP000792457"/>
    </source>
</evidence>
<protein>
    <recommendedName>
        <fullName evidence="3">GRIP domain-containing protein</fullName>
    </recommendedName>
</protein>
<feature type="region of interest" description="Disordered" evidence="2">
    <location>
        <begin position="53"/>
        <end position="79"/>
    </location>
</feature>
<feature type="coiled-coil region" evidence="1">
    <location>
        <begin position="725"/>
        <end position="1235"/>
    </location>
</feature>
<keyword evidence="5" id="KW-1185">Reference proteome</keyword>
<dbReference type="GO" id="GO:0048193">
    <property type="term" value="P:Golgi vesicle transport"/>
    <property type="evidence" value="ECO:0007669"/>
    <property type="project" value="TreeGrafter"/>
</dbReference>
<feature type="coiled-coil region" evidence="1">
    <location>
        <begin position="637"/>
        <end position="699"/>
    </location>
</feature>